<dbReference type="OrthoDB" id="2649488at2"/>
<evidence type="ECO:0008006" key="3">
    <source>
        <dbReference type="Google" id="ProtNLM"/>
    </source>
</evidence>
<dbReference type="AlphaFoldDB" id="W7YQ38"/>
<dbReference type="EMBL" id="BAVZ01000013">
    <property type="protein sequence ID" value="GAF09598.1"/>
    <property type="molecule type" value="Genomic_DNA"/>
</dbReference>
<gene>
    <name evidence="1" type="ORF">JCM16418_3745</name>
</gene>
<keyword evidence="2" id="KW-1185">Reference proteome</keyword>
<sequence length="216" mass="22943">MACASNINTFVNYSVSYYTGTLPPNTYTVTDLAKWVSYQSYLSPYYGAIPVSLILGQWGFEMGWSGSELTARYNPGNQDSACGYSGSYISGVTTPGKRLQFSNIKEGVTAYANLLIAGYKCVATAYSTGGIGTGTGLSRACDALSKGYDSAQAESSSYCSSSSYAENSSSTKRIWATAGYSGLYSTISSTNNTCLNGFNYIQSTNPGLTGFSNIVW</sequence>
<dbReference type="eggNOG" id="ENOG5033AJH">
    <property type="taxonomic scope" value="Bacteria"/>
</dbReference>
<accession>W7YQ38</accession>
<protein>
    <recommendedName>
        <fullName evidence="3">Mannosyl-glycoprotein endo-beta-N-acetylglucosamidase-like domain-containing protein</fullName>
    </recommendedName>
</protein>
<name>W7YQ38_9BACL</name>
<proteinExistence type="predicted"/>
<evidence type="ECO:0000313" key="2">
    <source>
        <dbReference type="Proteomes" id="UP000019364"/>
    </source>
</evidence>
<dbReference type="RefSeq" id="WP_036651260.1">
    <property type="nucleotide sequence ID" value="NZ_BAVZ01000013.1"/>
</dbReference>
<organism evidence="1 2">
    <name type="scientific">Paenibacillus pini JCM 16418</name>
    <dbReference type="NCBI Taxonomy" id="1236976"/>
    <lineage>
        <taxon>Bacteria</taxon>
        <taxon>Bacillati</taxon>
        <taxon>Bacillota</taxon>
        <taxon>Bacilli</taxon>
        <taxon>Bacillales</taxon>
        <taxon>Paenibacillaceae</taxon>
        <taxon>Paenibacillus</taxon>
    </lineage>
</organism>
<dbReference type="Proteomes" id="UP000019364">
    <property type="component" value="Unassembled WGS sequence"/>
</dbReference>
<reference evidence="1 2" key="1">
    <citation type="journal article" date="2014" name="Genome Announc.">
        <title>Draft Genome Sequence of Paenibacillus pini JCM 16418T, Isolated from the Rhizosphere of Pine Tree.</title>
        <authorList>
            <person name="Yuki M."/>
            <person name="Oshima K."/>
            <person name="Suda W."/>
            <person name="Oshida Y."/>
            <person name="Kitamura K."/>
            <person name="Iida Y."/>
            <person name="Hattori M."/>
            <person name="Ohkuma M."/>
        </authorList>
    </citation>
    <scope>NUCLEOTIDE SEQUENCE [LARGE SCALE GENOMIC DNA]</scope>
    <source>
        <strain evidence="1 2">JCM 16418</strain>
    </source>
</reference>
<comment type="caution">
    <text evidence="1">The sequence shown here is derived from an EMBL/GenBank/DDBJ whole genome shotgun (WGS) entry which is preliminary data.</text>
</comment>
<evidence type="ECO:0000313" key="1">
    <source>
        <dbReference type="EMBL" id="GAF09598.1"/>
    </source>
</evidence>